<proteinExistence type="predicted"/>
<sequence length="51" mass="5412">MFAQRAVRAAACASMIVRGGRAHRLSSGRGAGRFVAGAFAARRPRSPKRTI</sequence>
<protein>
    <submittedName>
        <fullName evidence="1">Uncharacterized protein</fullName>
    </submittedName>
</protein>
<accession>A2S093</accession>
<reference evidence="1 2" key="1">
    <citation type="submission" date="2007-01" db="EMBL/GenBank/DDBJ databases">
        <authorList>
            <person name="DeShazer D."/>
            <person name="Woods D.E."/>
            <person name="Nierman W.C."/>
        </authorList>
    </citation>
    <scope>NUCLEOTIDE SEQUENCE [LARGE SCALE GENOMIC DNA]</scope>
    <source>
        <strain evidence="1 2">NCTC 10229</strain>
    </source>
</reference>
<dbReference type="HOGENOM" id="CLU_203736_0_0_4"/>
<organism evidence="1 2">
    <name type="scientific">Burkholderia mallei (strain NCTC 10229)</name>
    <dbReference type="NCBI Taxonomy" id="412022"/>
    <lineage>
        <taxon>Bacteria</taxon>
        <taxon>Pseudomonadati</taxon>
        <taxon>Pseudomonadota</taxon>
        <taxon>Betaproteobacteria</taxon>
        <taxon>Burkholderiales</taxon>
        <taxon>Burkholderiaceae</taxon>
        <taxon>Burkholderia</taxon>
        <taxon>pseudomallei group</taxon>
    </lineage>
</organism>
<dbReference type="EMBL" id="CP000545">
    <property type="protein sequence ID" value="ABN00590.2"/>
    <property type="molecule type" value="Genomic_DNA"/>
</dbReference>
<evidence type="ECO:0000313" key="2">
    <source>
        <dbReference type="Proteomes" id="UP000002283"/>
    </source>
</evidence>
<evidence type="ECO:0000313" key="1">
    <source>
        <dbReference type="EMBL" id="ABN00590.2"/>
    </source>
</evidence>
<name>A2S093_BURM9</name>
<dbReference type="Proteomes" id="UP000002283">
    <property type="component" value="Chromosome II"/>
</dbReference>
<gene>
    <name evidence="1" type="ordered locus">BMA10229_1562</name>
</gene>
<dbReference type="KEGG" id="bml:BMA10229_1562"/>
<dbReference type="AlphaFoldDB" id="A2S093"/>